<keyword evidence="1" id="KW-0812">Transmembrane</keyword>
<evidence type="ECO:0000313" key="3">
    <source>
        <dbReference type="Proteomes" id="UP001143391"/>
    </source>
</evidence>
<proteinExistence type="predicted"/>
<dbReference type="EMBL" id="JANCMW010000019">
    <property type="protein sequence ID" value="MDF0752661.1"/>
    <property type="molecule type" value="Genomic_DNA"/>
</dbReference>
<protein>
    <submittedName>
        <fullName evidence="2">Uncharacterized protein</fullName>
    </submittedName>
</protein>
<name>A0ABT5YG29_9GAMM</name>
<accession>A0ABT5YG29</accession>
<gene>
    <name evidence="2" type="ORF">NLU14_20745</name>
</gene>
<keyword evidence="3" id="KW-1185">Reference proteome</keyword>
<feature type="transmembrane region" description="Helical" evidence="1">
    <location>
        <begin position="12"/>
        <end position="30"/>
    </location>
</feature>
<organism evidence="2 3">
    <name type="scientific">Marinobacter iranensis</name>
    <dbReference type="NCBI Taxonomy" id="2962607"/>
    <lineage>
        <taxon>Bacteria</taxon>
        <taxon>Pseudomonadati</taxon>
        <taxon>Pseudomonadota</taxon>
        <taxon>Gammaproteobacteria</taxon>
        <taxon>Pseudomonadales</taxon>
        <taxon>Marinobacteraceae</taxon>
        <taxon>Marinobacter</taxon>
    </lineage>
</organism>
<keyword evidence="1" id="KW-0472">Membrane</keyword>
<reference evidence="2" key="1">
    <citation type="submission" date="2022-07" db="EMBL/GenBank/DDBJ databases">
        <title>Marinobacter iranensis a new bacterium isolate from a hipersaline lake in Iran.</title>
        <authorList>
            <person name="Mohammad A.M.A."/>
            <person name="Cristina S.-P."/>
            <person name="Antonio V."/>
        </authorList>
    </citation>
    <scope>NUCLEOTIDE SEQUENCE</scope>
    <source>
        <strain evidence="2">71-i</strain>
    </source>
</reference>
<comment type="caution">
    <text evidence="2">The sequence shown here is derived from an EMBL/GenBank/DDBJ whole genome shotgun (WGS) entry which is preliminary data.</text>
</comment>
<evidence type="ECO:0000313" key="2">
    <source>
        <dbReference type="EMBL" id="MDF0752661.1"/>
    </source>
</evidence>
<keyword evidence="1" id="KW-1133">Transmembrane helix</keyword>
<sequence length="318" mass="36485">MKEYFEIIKTKKMAYTAIISGSIILYWALANNNINNFKVILPIVTTTVFSISFIFVELIENAYKKLPTINKKLFTEIPKMNAKQETIPPLIPQSSTVLFSERFSLAFPGVRGVKWYSGSEAIRRLEILLKHPLTFSIGESTTDPIWWWRGGNLQISDFKRISKDVVLLNTLELKIKRIAAIKGSDYYRSFVYVESTPMKRSGASEIKEKQISEQLEDQGFAREDYAIVRKKPFPIEHYEDGATEINGKLVDITNIAERRSRFLTPYNLVIAPHKSPINNTNFDDQLRKLLDSMLSNKASIEDLKKAVESQPKLPHHII</sequence>
<feature type="transmembrane region" description="Helical" evidence="1">
    <location>
        <begin position="36"/>
        <end position="56"/>
    </location>
</feature>
<dbReference type="RefSeq" id="WP_275710199.1">
    <property type="nucleotide sequence ID" value="NZ_JANCMW010000019.1"/>
</dbReference>
<evidence type="ECO:0000256" key="1">
    <source>
        <dbReference type="SAM" id="Phobius"/>
    </source>
</evidence>
<dbReference type="Proteomes" id="UP001143391">
    <property type="component" value="Unassembled WGS sequence"/>
</dbReference>